<protein>
    <submittedName>
        <fullName evidence="2">Gx transporter family protein</fullName>
    </submittedName>
</protein>
<feature type="transmembrane region" description="Helical" evidence="1">
    <location>
        <begin position="134"/>
        <end position="156"/>
    </location>
</feature>
<dbReference type="RefSeq" id="WP_281000928.1">
    <property type="nucleotide sequence ID" value="NZ_CP069362.1"/>
</dbReference>
<keyword evidence="1" id="KW-1133">Transmembrane helix</keyword>
<organism evidence="2 3">
    <name type="scientific">Marinitoga aeolica</name>
    <dbReference type="NCBI Taxonomy" id="2809031"/>
    <lineage>
        <taxon>Bacteria</taxon>
        <taxon>Thermotogati</taxon>
        <taxon>Thermotogota</taxon>
        <taxon>Thermotogae</taxon>
        <taxon>Petrotogales</taxon>
        <taxon>Petrotogaceae</taxon>
        <taxon>Marinitoga</taxon>
    </lineage>
</organism>
<accession>A0ABY8PTQ0</accession>
<dbReference type="InterPro" id="IPR014535">
    <property type="entry name" value="Hpre_diP_synt_I"/>
</dbReference>
<dbReference type="PIRSF" id="PIRSF027391">
    <property type="entry name" value="Hpre_diP_synt_I"/>
    <property type="match status" value="1"/>
</dbReference>
<name>A0ABY8PTQ0_9BACT</name>
<evidence type="ECO:0000313" key="2">
    <source>
        <dbReference type="EMBL" id="WGS65987.1"/>
    </source>
</evidence>
<proteinExistence type="predicted"/>
<dbReference type="InterPro" id="IPR010898">
    <property type="entry name" value="Hpre_diP_synth_I"/>
</dbReference>
<sequence>MVKNNIPRIAILTALSSAVYYLETLVPFPIPLPGARWGFSNFAILYSLNYDQSLLNGLYIAIFKSILGALLAGKFLSPTFFMGLSGSIIATFAMYLVIKMKKFGIIGISEVGAIFNNLTQVTIGWLFIVKSIGIFWYLPQMILFGTFSALANAFVVKSTFRSVNK</sequence>
<evidence type="ECO:0000313" key="3">
    <source>
        <dbReference type="Proteomes" id="UP001232493"/>
    </source>
</evidence>
<dbReference type="Pfam" id="PF07456">
    <property type="entry name" value="Hpre_diP_synt_I"/>
    <property type="match status" value="1"/>
</dbReference>
<keyword evidence="1" id="KW-0472">Membrane</keyword>
<dbReference type="Proteomes" id="UP001232493">
    <property type="component" value="Chromosome"/>
</dbReference>
<keyword evidence="1" id="KW-0812">Transmembrane</keyword>
<keyword evidence="3" id="KW-1185">Reference proteome</keyword>
<dbReference type="EMBL" id="CP069362">
    <property type="protein sequence ID" value="WGS65987.1"/>
    <property type="molecule type" value="Genomic_DNA"/>
</dbReference>
<feature type="transmembrane region" description="Helical" evidence="1">
    <location>
        <begin position="79"/>
        <end position="98"/>
    </location>
</feature>
<gene>
    <name evidence="2" type="ORF">JRV97_05410</name>
</gene>
<reference evidence="2 3" key="1">
    <citation type="submission" date="2021-02" db="EMBL/GenBank/DDBJ databases">
        <title>Characterization of Marinitoga sp. nov. str. BP5-C20A.</title>
        <authorList>
            <person name="Erauso G."/>
            <person name="Postec A."/>
        </authorList>
    </citation>
    <scope>NUCLEOTIDE SEQUENCE [LARGE SCALE GENOMIC DNA]</scope>
    <source>
        <strain evidence="2 3">BP5-C20A</strain>
    </source>
</reference>
<evidence type="ECO:0000256" key="1">
    <source>
        <dbReference type="SAM" id="Phobius"/>
    </source>
</evidence>
<dbReference type="Gene3D" id="1.10.1760.20">
    <property type="match status" value="1"/>
</dbReference>
<feature type="transmembrane region" description="Helical" evidence="1">
    <location>
        <begin position="105"/>
        <end position="128"/>
    </location>
</feature>
<feature type="transmembrane region" description="Helical" evidence="1">
    <location>
        <begin position="54"/>
        <end position="73"/>
    </location>
</feature>